<keyword evidence="2" id="KW-0472">Membrane</keyword>
<dbReference type="AlphaFoldDB" id="A0A117IWS9"/>
<keyword evidence="2" id="KW-0812">Transmembrane</keyword>
<evidence type="ECO:0000256" key="2">
    <source>
        <dbReference type="SAM" id="Phobius"/>
    </source>
</evidence>
<gene>
    <name evidence="3" type="ORF">ATE80_11590</name>
</gene>
<proteinExistence type="predicted"/>
<feature type="region of interest" description="Disordered" evidence="1">
    <location>
        <begin position="1"/>
        <end position="22"/>
    </location>
</feature>
<sequence length="132" mass="13318">MTAHPEPASPGPTTAPAPGSPAPAVTALPTVTAAGARRVAGFAALALAPAWLCAWLAVAFSDDFGRCLTYGERCTGWPSWVGQAAFVVAGAAWCAVLLVGGRGRWVPPVRLTALAVQLAAEAALVLSVLSRA</sequence>
<evidence type="ECO:0000313" key="4">
    <source>
        <dbReference type="Proteomes" id="UP000054011"/>
    </source>
</evidence>
<comment type="caution">
    <text evidence="3">The sequence shown here is derived from an EMBL/GenBank/DDBJ whole genome shotgun (WGS) entry which is preliminary data.</text>
</comment>
<evidence type="ECO:0000256" key="1">
    <source>
        <dbReference type="SAM" id="MobiDB-lite"/>
    </source>
</evidence>
<organism evidence="3 4">
    <name type="scientific">Streptomyces kanasensis</name>
    <dbReference type="NCBI Taxonomy" id="936756"/>
    <lineage>
        <taxon>Bacteria</taxon>
        <taxon>Bacillati</taxon>
        <taxon>Actinomycetota</taxon>
        <taxon>Actinomycetes</taxon>
        <taxon>Kitasatosporales</taxon>
        <taxon>Streptomycetaceae</taxon>
        <taxon>Streptomyces</taxon>
    </lineage>
</organism>
<name>A0A117IWS9_9ACTN</name>
<dbReference type="RefSeq" id="WP_058942106.1">
    <property type="nucleotide sequence ID" value="NZ_LNSV01000023.1"/>
</dbReference>
<protein>
    <submittedName>
        <fullName evidence="3">Uncharacterized protein</fullName>
    </submittedName>
</protein>
<feature type="compositionally biased region" description="Pro residues" evidence="1">
    <location>
        <begin position="7"/>
        <end position="21"/>
    </location>
</feature>
<keyword evidence="4" id="KW-1185">Reference proteome</keyword>
<dbReference type="EMBL" id="LNSV01000023">
    <property type="protein sequence ID" value="KUH38648.1"/>
    <property type="molecule type" value="Genomic_DNA"/>
</dbReference>
<keyword evidence="2" id="KW-1133">Transmembrane helix</keyword>
<evidence type="ECO:0000313" key="3">
    <source>
        <dbReference type="EMBL" id="KUH38648.1"/>
    </source>
</evidence>
<feature type="transmembrane region" description="Helical" evidence="2">
    <location>
        <begin position="39"/>
        <end position="60"/>
    </location>
</feature>
<feature type="transmembrane region" description="Helical" evidence="2">
    <location>
        <begin position="80"/>
        <end position="99"/>
    </location>
</feature>
<reference evidence="3 4" key="1">
    <citation type="submission" date="2015-11" db="EMBL/GenBank/DDBJ databases">
        <title>Genome-wide analysis reveals the secondary metabolome in Streptomyces kanasensis ZX01.</title>
        <authorList>
            <person name="Zhang G."/>
            <person name="Han L."/>
            <person name="Feng J."/>
            <person name="Zhang X."/>
        </authorList>
    </citation>
    <scope>NUCLEOTIDE SEQUENCE [LARGE SCALE GENOMIC DNA]</scope>
    <source>
        <strain evidence="3 4">ZX01</strain>
    </source>
</reference>
<accession>A0A117IWS9</accession>
<dbReference type="Proteomes" id="UP000054011">
    <property type="component" value="Unassembled WGS sequence"/>
</dbReference>